<protein>
    <submittedName>
        <fullName evidence="1">Zn-dependent hydrolase of the beta-lactamase fold</fullName>
    </submittedName>
</protein>
<dbReference type="HOGENOM" id="CLU_070010_0_1_9"/>
<dbReference type="GO" id="GO:0016787">
    <property type="term" value="F:hydrolase activity"/>
    <property type="evidence" value="ECO:0007669"/>
    <property type="project" value="UniProtKB-KW"/>
</dbReference>
<name>B1I451_DESAP</name>
<organism evidence="1 2">
    <name type="scientific">Desulforudis audaxviator (strain MP104C)</name>
    <dbReference type="NCBI Taxonomy" id="477974"/>
    <lineage>
        <taxon>Bacteria</taxon>
        <taxon>Bacillati</taxon>
        <taxon>Bacillota</taxon>
        <taxon>Clostridia</taxon>
        <taxon>Thermoanaerobacterales</taxon>
        <taxon>Candidatus Desulforudaceae</taxon>
        <taxon>Candidatus Desulforudis</taxon>
    </lineage>
</organism>
<dbReference type="Gene3D" id="3.60.15.10">
    <property type="entry name" value="Ribonuclease Z/Hydroxyacylglutathione hydrolase-like"/>
    <property type="match status" value="1"/>
</dbReference>
<dbReference type="AlphaFoldDB" id="B1I451"/>
<dbReference type="OrthoDB" id="9789133at2"/>
<dbReference type="PANTHER" id="PTHR42967:SF1">
    <property type="entry name" value="MBL FOLD METALLO-HYDROLASE"/>
    <property type="match status" value="1"/>
</dbReference>
<keyword evidence="2" id="KW-1185">Reference proteome</keyword>
<reference evidence="2" key="1">
    <citation type="submission" date="2007-10" db="EMBL/GenBank/DDBJ databases">
        <title>Complete sequence of chromosome of Desulforudis audaxviator MP104C.</title>
        <authorList>
            <person name="Copeland A."/>
            <person name="Lucas S."/>
            <person name="Lapidus A."/>
            <person name="Barry K."/>
            <person name="Glavina del Rio T."/>
            <person name="Dalin E."/>
            <person name="Tice H."/>
            <person name="Bruce D."/>
            <person name="Pitluck S."/>
            <person name="Lowry S.R."/>
            <person name="Larimer F."/>
            <person name="Land M.L."/>
            <person name="Hauser L."/>
            <person name="Kyrpides N."/>
            <person name="Ivanova N.N."/>
            <person name="Richardson P."/>
        </authorList>
    </citation>
    <scope>NUCLEOTIDE SEQUENCE [LARGE SCALE GENOMIC DNA]</scope>
    <source>
        <strain evidence="2">MP104C</strain>
    </source>
</reference>
<dbReference type="SUPFAM" id="SSF56281">
    <property type="entry name" value="Metallo-hydrolase/oxidoreductase"/>
    <property type="match status" value="1"/>
</dbReference>
<dbReference type="PANTHER" id="PTHR42967">
    <property type="entry name" value="METAL DEPENDENT HYDROLASE"/>
    <property type="match status" value="1"/>
</dbReference>
<gene>
    <name evidence="1" type="ordered locus">Daud_1161</name>
</gene>
<keyword evidence="1" id="KW-0378">Hydrolase</keyword>
<dbReference type="STRING" id="477974.Daud_1161"/>
<accession>B1I451</accession>
<dbReference type="KEGG" id="dau:Daud_1161"/>
<reference evidence="1 2" key="2">
    <citation type="journal article" date="2008" name="Science">
        <title>Environmental genomics reveals a single-species ecosystem deep within Earth.</title>
        <authorList>
            <person name="Chivian D."/>
            <person name="Brodie E.L."/>
            <person name="Alm E.J."/>
            <person name="Culley D.E."/>
            <person name="Dehal P.S."/>
            <person name="Desantis T.Z."/>
            <person name="Gihring T.M."/>
            <person name="Lapidus A."/>
            <person name="Lin L.H."/>
            <person name="Lowry S.R."/>
            <person name="Moser D.P."/>
            <person name="Richardson P.M."/>
            <person name="Southam G."/>
            <person name="Wanger G."/>
            <person name="Pratt L.M."/>
            <person name="Andersen G.L."/>
            <person name="Hazen T.C."/>
            <person name="Brockman F.J."/>
            <person name="Arkin A.P."/>
            <person name="Onstott T.C."/>
        </authorList>
    </citation>
    <scope>NUCLEOTIDE SEQUENCE [LARGE SCALE GENOMIC DNA]</scope>
    <source>
        <strain evidence="1 2">MP104C</strain>
    </source>
</reference>
<dbReference type="eggNOG" id="COG2220">
    <property type="taxonomic scope" value="Bacteria"/>
</dbReference>
<dbReference type="InterPro" id="IPR036866">
    <property type="entry name" value="RibonucZ/Hydroxyglut_hydro"/>
</dbReference>
<dbReference type="EMBL" id="CP000860">
    <property type="protein sequence ID" value="ACA59672.1"/>
    <property type="molecule type" value="Genomic_DNA"/>
</dbReference>
<proteinExistence type="predicted"/>
<evidence type="ECO:0000313" key="1">
    <source>
        <dbReference type="EMBL" id="ACA59672.1"/>
    </source>
</evidence>
<evidence type="ECO:0000313" key="2">
    <source>
        <dbReference type="Proteomes" id="UP000008544"/>
    </source>
</evidence>
<sequence>MIIESSRLEVAAMKIKWLGHACFLITTTGGIRIVTDPFNEEVGYPLPHVEADIITVSHQHFDHSAVSVVGGRPQVVEGPGEHRLEGVSVRGVSTFHDKEEGRKRGTNTVFVIAVDGLNVCHLGDLGHLLSPEQVSLIGPVDVLLIPVGGTYTIDAWEAAETVAALRPRVVIPMHYKTDYINFPITGVDEFTGNFKQVAHREFFEATGDTGLGEDQVVVLAFAGGKTGA</sequence>
<dbReference type="Pfam" id="PF13483">
    <property type="entry name" value="Lactamase_B_3"/>
    <property type="match status" value="1"/>
</dbReference>
<dbReference type="Proteomes" id="UP000008544">
    <property type="component" value="Chromosome"/>
</dbReference>